<dbReference type="EMBL" id="GBRH01240660">
    <property type="protein sequence ID" value="JAD57235.1"/>
    <property type="molecule type" value="Transcribed_RNA"/>
</dbReference>
<organism evidence="1">
    <name type="scientific">Arundo donax</name>
    <name type="common">Giant reed</name>
    <name type="synonym">Donax arundinaceus</name>
    <dbReference type="NCBI Taxonomy" id="35708"/>
    <lineage>
        <taxon>Eukaryota</taxon>
        <taxon>Viridiplantae</taxon>
        <taxon>Streptophyta</taxon>
        <taxon>Embryophyta</taxon>
        <taxon>Tracheophyta</taxon>
        <taxon>Spermatophyta</taxon>
        <taxon>Magnoliopsida</taxon>
        <taxon>Liliopsida</taxon>
        <taxon>Poales</taxon>
        <taxon>Poaceae</taxon>
        <taxon>PACMAD clade</taxon>
        <taxon>Arundinoideae</taxon>
        <taxon>Arundineae</taxon>
        <taxon>Arundo</taxon>
    </lineage>
</organism>
<sequence length="35" mass="3642">MAVVSSSGEAAVKEADKQFEEEFGAAEAGRGEVRV</sequence>
<evidence type="ECO:0000313" key="1">
    <source>
        <dbReference type="EMBL" id="JAD57235.1"/>
    </source>
</evidence>
<reference evidence="1" key="1">
    <citation type="submission" date="2014-09" db="EMBL/GenBank/DDBJ databases">
        <authorList>
            <person name="Magalhaes I.L.F."/>
            <person name="Oliveira U."/>
            <person name="Santos F.R."/>
            <person name="Vidigal T.H.D.A."/>
            <person name="Brescovit A.D."/>
            <person name="Santos A.J."/>
        </authorList>
    </citation>
    <scope>NUCLEOTIDE SEQUENCE</scope>
    <source>
        <tissue evidence="1">Shoot tissue taken approximately 20 cm above the soil surface</tissue>
    </source>
</reference>
<dbReference type="AlphaFoldDB" id="A0A0A9B7Q2"/>
<accession>A0A0A9B7Q2</accession>
<protein>
    <submittedName>
        <fullName evidence="1">Uncharacterized protein</fullName>
    </submittedName>
</protein>
<proteinExistence type="predicted"/>
<name>A0A0A9B7Q2_ARUDO</name>
<reference evidence="1" key="2">
    <citation type="journal article" date="2015" name="Data Brief">
        <title>Shoot transcriptome of the giant reed, Arundo donax.</title>
        <authorList>
            <person name="Barrero R.A."/>
            <person name="Guerrero F.D."/>
            <person name="Moolhuijzen P."/>
            <person name="Goolsby J.A."/>
            <person name="Tidwell J."/>
            <person name="Bellgard S.E."/>
            <person name="Bellgard M.I."/>
        </authorList>
    </citation>
    <scope>NUCLEOTIDE SEQUENCE</scope>
    <source>
        <tissue evidence="1">Shoot tissue taken approximately 20 cm above the soil surface</tissue>
    </source>
</reference>